<dbReference type="OrthoDB" id="6106486at2"/>
<dbReference type="Pfam" id="PF10518">
    <property type="entry name" value="TAT_signal"/>
    <property type="match status" value="1"/>
</dbReference>
<dbReference type="EMBL" id="FWXB01000005">
    <property type="protein sequence ID" value="SMC12026.1"/>
    <property type="molecule type" value="Genomic_DNA"/>
</dbReference>
<dbReference type="Proteomes" id="UP000193224">
    <property type="component" value="Unassembled WGS sequence"/>
</dbReference>
<feature type="signal peptide" evidence="1">
    <location>
        <begin position="1"/>
        <end position="29"/>
    </location>
</feature>
<keyword evidence="4" id="KW-1185">Reference proteome</keyword>
<accession>A0A1X7BQS0</accession>
<gene>
    <name evidence="3" type="ORF">ROA7745_01847</name>
</gene>
<proteinExistence type="predicted"/>
<dbReference type="Pfam" id="PF10517">
    <property type="entry name" value="DM13"/>
    <property type="match status" value="1"/>
</dbReference>
<keyword evidence="1" id="KW-0732">Signal</keyword>
<feature type="chain" id="PRO_5012168588" evidence="1">
    <location>
        <begin position="30"/>
        <end position="138"/>
    </location>
</feature>
<feature type="domain" description="DM13" evidence="2">
    <location>
        <begin position="38"/>
        <end position="137"/>
    </location>
</feature>
<dbReference type="InterPro" id="IPR019545">
    <property type="entry name" value="DM13_domain"/>
</dbReference>
<reference evidence="3 4" key="1">
    <citation type="submission" date="2017-03" db="EMBL/GenBank/DDBJ databases">
        <authorList>
            <person name="Afonso C.L."/>
            <person name="Miller P.J."/>
            <person name="Scott M.A."/>
            <person name="Spackman E."/>
            <person name="Goraichik I."/>
            <person name="Dimitrov K.M."/>
            <person name="Suarez D.L."/>
            <person name="Swayne D.E."/>
        </authorList>
    </citation>
    <scope>NUCLEOTIDE SEQUENCE [LARGE SCALE GENOMIC DNA]</scope>
    <source>
        <strain evidence="3 4">CECT 7745</strain>
    </source>
</reference>
<dbReference type="RefSeq" id="WP_085799978.1">
    <property type="nucleotide sequence ID" value="NZ_FWXB01000005.1"/>
</dbReference>
<name>A0A1X7BQS0_9RHOB</name>
<protein>
    <submittedName>
        <fullName evidence="3">Electron transfer DM13</fullName>
    </submittedName>
</protein>
<evidence type="ECO:0000256" key="1">
    <source>
        <dbReference type="SAM" id="SignalP"/>
    </source>
</evidence>
<dbReference type="InterPro" id="IPR019546">
    <property type="entry name" value="TAT_signal_bac_arc"/>
</dbReference>
<dbReference type="PROSITE" id="PS51318">
    <property type="entry name" value="TAT"/>
    <property type="match status" value="1"/>
</dbReference>
<organism evidence="3 4">
    <name type="scientific">Roseovarius aestuarii</name>
    <dbReference type="NCBI Taxonomy" id="475083"/>
    <lineage>
        <taxon>Bacteria</taxon>
        <taxon>Pseudomonadati</taxon>
        <taxon>Pseudomonadota</taxon>
        <taxon>Alphaproteobacteria</taxon>
        <taxon>Rhodobacterales</taxon>
        <taxon>Roseobacteraceae</taxon>
        <taxon>Roseovarius</taxon>
    </lineage>
</organism>
<sequence>MINRRGFFKTAGGVGAALALGVSASPVLAAAHGKKGTGTFEGRSNHETSGSVRVIEEDGRTFVELGEDFSLDGGPDPRVGFGNDGTYDGENGYLAALLSLNGKQRYAVPSTMDVSAFNEVYIWCDVASVPLGVASLHP</sequence>
<dbReference type="InterPro" id="IPR006311">
    <property type="entry name" value="TAT_signal"/>
</dbReference>
<dbReference type="AlphaFoldDB" id="A0A1X7BQS0"/>
<evidence type="ECO:0000259" key="2">
    <source>
        <dbReference type="PROSITE" id="PS51549"/>
    </source>
</evidence>
<evidence type="ECO:0000313" key="3">
    <source>
        <dbReference type="EMBL" id="SMC12026.1"/>
    </source>
</evidence>
<dbReference type="PROSITE" id="PS51549">
    <property type="entry name" value="DM13"/>
    <property type="match status" value="1"/>
</dbReference>
<evidence type="ECO:0000313" key="4">
    <source>
        <dbReference type="Proteomes" id="UP000193224"/>
    </source>
</evidence>